<dbReference type="InterPro" id="IPR051921">
    <property type="entry name" value="ABC_osmolyte_uptake_ATP-bind"/>
</dbReference>
<dbReference type="GO" id="GO:0005524">
    <property type="term" value="F:ATP binding"/>
    <property type="evidence" value="ECO:0007669"/>
    <property type="project" value="UniProtKB-KW"/>
</dbReference>
<comment type="caution">
    <text evidence="10">The sequence shown here is derived from an EMBL/GenBank/DDBJ whole genome shotgun (WGS) entry which is preliminary data.</text>
</comment>
<reference evidence="10 11" key="1">
    <citation type="submission" date="2020-05" db="EMBL/GenBank/DDBJ databases">
        <title>Isolation and characterization of methanoarchaea from a cold seep at offshore SW Taiwan.</title>
        <authorList>
            <person name="Chen Y.-W."/>
            <person name="Chen S.-C."/>
            <person name="Lai M.-C."/>
        </authorList>
    </citation>
    <scope>NUCLEOTIDE SEQUENCE [LARGE SCALE GENOMIC DNA]</scope>
    <source>
        <strain evidence="10 11">YWC-01</strain>
    </source>
</reference>
<evidence type="ECO:0000313" key="11">
    <source>
        <dbReference type="Proteomes" id="UP001273768"/>
    </source>
</evidence>
<evidence type="ECO:0000259" key="9">
    <source>
        <dbReference type="PROSITE" id="PS51371"/>
    </source>
</evidence>
<proteinExistence type="inferred from homology"/>
<dbReference type="SMART" id="SM00116">
    <property type="entry name" value="CBS"/>
    <property type="match status" value="1"/>
</dbReference>
<evidence type="ECO:0000256" key="1">
    <source>
        <dbReference type="ARBA" id="ARBA00005417"/>
    </source>
</evidence>
<keyword evidence="2" id="KW-0813">Transport</keyword>
<dbReference type="PROSITE" id="PS51371">
    <property type="entry name" value="CBS"/>
    <property type="match status" value="1"/>
</dbReference>
<name>A0ABU3Z400_9EURY</name>
<dbReference type="Proteomes" id="UP001273768">
    <property type="component" value="Unassembled WGS sequence"/>
</dbReference>
<dbReference type="PANTHER" id="PTHR43869">
    <property type="entry name" value="GLYCINE BETAINE/PROLINE BETAINE TRANSPORT SYSTEM ATP-BINDING PROTEIN PROV"/>
    <property type="match status" value="1"/>
</dbReference>
<dbReference type="InterPro" id="IPR003439">
    <property type="entry name" value="ABC_transporter-like_ATP-bd"/>
</dbReference>
<evidence type="ECO:0000256" key="6">
    <source>
        <dbReference type="ARBA" id="ARBA00023167"/>
    </source>
</evidence>
<keyword evidence="5" id="KW-0029">Amino-acid transport</keyword>
<accession>A0ABU3Z400</accession>
<dbReference type="Gene3D" id="3.90.1280.20">
    <property type="match status" value="1"/>
</dbReference>
<dbReference type="InterPro" id="IPR003593">
    <property type="entry name" value="AAA+_ATPase"/>
</dbReference>
<dbReference type="EMBL" id="JABFFQ010000008">
    <property type="protein sequence ID" value="MDV4343541.1"/>
    <property type="molecule type" value="Genomic_DNA"/>
</dbReference>
<evidence type="ECO:0000259" key="8">
    <source>
        <dbReference type="PROSITE" id="PS50893"/>
    </source>
</evidence>
<keyword evidence="4 10" id="KW-0067">ATP-binding</keyword>
<dbReference type="InterPro" id="IPR017871">
    <property type="entry name" value="ABC_transporter-like_CS"/>
</dbReference>
<dbReference type="PROSITE" id="PS50893">
    <property type="entry name" value="ABC_TRANSPORTER_2"/>
    <property type="match status" value="1"/>
</dbReference>
<dbReference type="SUPFAM" id="SSF54631">
    <property type="entry name" value="CBS-domain pair"/>
    <property type="match status" value="1"/>
</dbReference>
<dbReference type="SMART" id="SM00382">
    <property type="entry name" value="AAA"/>
    <property type="match status" value="1"/>
</dbReference>
<dbReference type="NCBIfam" id="TIGR01186">
    <property type="entry name" value="proV"/>
    <property type="match status" value="1"/>
</dbReference>
<dbReference type="InterPro" id="IPR027417">
    <property type="entry name" value="P-loop_NTPase"/>
</dbReference>
<dbReference type="RefSeq" id="WP_317296723.1">
    <property type="nucleotide sequence ID" value="NZ_JABFFQ010000008.1"/>
</dbReference>
<keyword evidence="11" id="KW-1185">Reference proteome</keyword>
<dbReference type="CDD" id="cd03294">
    <property type="entry name" value="ABC_Pro_Gly_Betaine"/>
    <property type="match status" value="1"/>
</dbReference>
<keyword evidence="6" id="KW-0028">Amino-acid biosynthesis</keyword>
<evidence type="ECO:0000256" key="7">
    <source>
        <dbReference type="PROSITE-ProRule" id="PRU00703"/>
    </source>
</evidence>
<evidence type="ECO:0000256" key="5">
    <source>
        <dbReference type="ARBA" id="ARBA00022970"/>
    </source>
</evidence>
<comment type="similarity">
    <text evidence="1">Belongs to the ABC transporter superfamily.</text>
</comment>
<evidence type="ECO:0000256" key="4">
    <source>
        <dbReference type="ARBA" id="ARBA00022840"/>
    </source>
</evidence>
<dbReference type="PROSITE" id="PS00211">
    <property type="entry name" value="ABC_TRANSPORTER_1"/>
    <property type="match status" value="1"/>
</dbReference>
<keyword evidence="7" id="KW-0129">CBS domain</keyword>
<dbReference type="PANTHER" id="PTHR43869:SF1">
    <property type="entry name" value="GLYCINE BETAINE_PROLINE BETAINE TRANSPORT SYSTEM ATP-BINDING PROTEIN PROV"/>
    <property type="match status" value="1"/>
</dbReference>
<feature type="domain" description="CBS" evidence="9">
    <location>
        <begin position="364"/>
        <end position="420"/>
    </location>
</feature>
<dbReference type="Gene3D" id="3.40.50.300">
    <property type="entry name" value="P-loop containing nucleotide triphosphate hydrolases"/>
    <property type="match status" value="1"/>
</dbReference>
<sequence>MKLEESAIFEKIPIEDTTIENTTSLQPIISVRNLTKVFGQNWERALELHSSGRTKDEIYEETGSTLALDDVSFDVIPGETFVLMGLSGSGKSTLLRCINRLIEPTEGEILLDGEDIVGMGQEELRETRRSKLGMIFQSFALLPHKTVLDNVAFGLEIQGVPAEERHTKAEEVLQMVGLGGYGGSMPDELSGGMKQRVGLARALTSDPDILLMDEAFSALDPLIRRDMQDELLDLQQRLGKTIIFVTHDLDEALKLGDRIALMKDGAIVQVGTPEEILTNPENAYVEKFVADVDLTRVLTASEVMRRPEPVAQCTAGPRVALHLMEEHDIPGIFVITRQRMLRGRVTLDAAAEAVKKGKQLADILITDVPIVAPDASLSDIISLIVESPYPVAVVDDTGRLRGVISRGAILAALARKGEDVNATA</sequence>
<organism evidence="10 11">
    <name type="scientific">Methanoculleus nereidis</name>
    <dbReference type="NCBI Taxonomy" id="2735141"/>
    <lineage>
        <taxon>Archaea</taxon>
        <taxon>Methanobacteriati</taxon>
        <taxon>Methanobacteriota</taxon>
        <taxon>Stenosarchaea group</taxon>
        <taxon>Methanomicrobia</taxon>
        <taxon>Methanomicrobiales</taxon>
        <taxon>Methanomicrobiaceae</taxon>
        <taxon>Methanoculleus</taxon>
    </lineage>
</organism>
<feature type="domain" description="ABC transporter" evidence="8">
    <location>
        <begin position="52"/>
        <end position="289"/>
    </location>
</feature>
<dbReference type="InterPro" id="IPR000644">
    <property type="entry name" value="CBS_dom"/>
</dbReference>
<evidence type="ECO:0000256" key="2">
    <source>
        <dbReference type="ARBA" id="ARBA00022448"/>
    </source>
</evidence>
<keyword evidence="6" id="KW-0486">Methionine biosynthesis</keyword>
<evidence type="ECO:0000256" key="3">
    <source>
        <dbReference type="ARBA" id="ARBA00022741"/>
    </source>
</evidence>
<keyword evidence="3" id="KW-0547">Nucleotide-binding</keyword>
<evidence type="ECO:0000313" key="10">
    <source>
        <dbReference type="EMBL" id="MDV4343541.1"/>
    </source>
</evidence>
<dbReference type="InterPro" id="IPR005892">
    <property type="entry name" value="Gly-betaine_transp_ATP-bd"/>
</dbReference>
<protein>
    <submittedName>
        <fullName evidence="10">Glycine betaine/L-proline ABC transporter ATP-binding protein</fullName>
    </submittedName>
</protein>
<dbReference type="SUPFAM" id="SSF52540">
    <property type="entry name" value="P-loop containing nucleoside triphosphate hydrolases"/>
    <property type="match status" value="1"/>
</dbReference>
<gene>
    <name evidence="10" type="ORF">HL657_10255</name>
</gene>
<dbReference type="InterPro" id="IPR046342">
    <property type="entry name" value="CBS_dom_sf"/>
</dbReference>
<dbReference type="Pfam" id="PF00005">
    <property type="entry name" value="ABC_tran"/>
    <property type="match status" value="1"/>
</dbReference>
<dbReference type="Pfam" id="PF00571">
    <property type="entry name" value="CBS"/>
    <property type="match status" value="2"/>
</dbReference>